<sequence>MQGPEGGRDPFFNFGDLFVGFGGFDSFGPPGIFFPPSMNLSWFLEHPTPGLNPFGFFEHPTPAPKPSRQRRGPIIQELHSDEENENTTEEKKGNSRKHGRSNGEPFAGNENKINIFGSQPHTYIIGPQPQSHSFCFQSSTVNYGCPNGKYYTSSRTRRSGRDGLNFEERKEADSSTRQASHLISRGIHGKGHSFSRNLNSDGRVDTRQTFHNINEEKLAFFRSRSCEIEAGAQ</sequence>
<accession>A0A0R0G051</accession>
<gene>
    <name evidence="6" type="ORF">GLYMA_16G132000</name>
</gene>
<keyword evidence="3" id="KW-0963">Cytoplasm</keyword>
<dbReference type="EMBL" id="CM000849">
    <property type="protein sequence ID" value="KRH08133.1"/>
    <property type="molecule type" value="Genomic_DNA"/>
</dbReference>
<evidence type="ECO:0000256" key="1">
    <source>
        <dbReference type="ARBA" id="ARBA00004496"/>
    </source>
</evidence>
<dbReference type="AlphaFoldDB" id="A0A0R0G051"/>
<dbReference type="STRING" id="3847.A0A0R0G051"/>
<comment type="subcellular location">
    <subcellularLocation>
        <location evidence="1">Cytoplasm</location>
    </subcellularLocation>
</comment>
<dbReference type="PaxDb" id="3847-GLYMA16G24486.1"/>
<dbReference type="InterPro" id="IPR019376">
    <property type="entry name" value="Myeloid_leukemia_factor"/>
</dbReference>
<dbReference type="FunCoup" id="A0A0R0G051">
    <property type="interactions" value="3079"/>
</dbReference>
<evidence type="ECO:0000313" key="8">
    <source>
        <dbReference type="Proteomes" id="UP000008827"/>
    </source>
</evidence>
<evidence type="ECO:0000313" key="7">
    <source>
        <dbReference type="EnsemblPlants" id="KRH08133"/>
    </source>
</evidence>
<name>A0A0R0G051_SOYBN</name>
<dbReference type="Proteomes" id="UP000008827">
    <property type="component" value="Chromosome 16"/>
</dbReference>
<proteinExistence type="inferred from homology"/>
<dbReference type="EnsemblPlants" id="KRH08133">
    <property type="protein sequence ID" value="KRH08133"/>
    <property type="gene ID" value="GLYMA_16G132000"/>
</dbReference>
<dbReference type="InParanoid" id="A0A0R0G051"/>
<evidence type="ECO:0000256" key="3">
    <source>
        <dbReference type="ARBA" id="ARBA00022490"/>
    </source>
</evidence>
<dbReference type="Pfam" id="PF10248">
    <property type="entry name" value="Mlf1IP"/>
    <property type="match status" value="1"/>
</dbReference>
<evidence type="ECO:0000256" key="4">
    <source>
        <dbReference type="ARBA" id="ARBA00022553"/>
    </source>
</evidence>
<reference evidence="7" key="2">
    <citation type="submission" date="2018-02" db="UniProtKB">
        <authorList>
            <consortium name="EnsemblPlants"/>
        </authorList>
    </citation>
    <scope>IDENTIFICATION</scope>
    <source>
        <strain evidence="7">Williams 82</strain>
    </source>
</reference>
<reference evidence="6" key="3">
    <citation type="submission" date="2018-07" db="EMBL/GenBank/DDBJ databases">
        <title>WGS assembly of Glycine max.</title>
        <authorList>
            <person name="Schmutz J."/>
            <person name="Cannon S."/>
            <person name="Schlueter J."/>
            <person name="Ma J."/>
            <person name="Mitros T."/>
            <person name="Nelson W."/>
            <person name="Hyten D."/>
            <person name="Song Q."/>
            <person name="Thelen J."/>
            <person name="Cheng J."/>
            <person name="Xu D."/>
            <person name="Hellsten U."/>
            <person name="May G."/>
            <person name="Yu Y."/>
            <person name="Sakurai T."/>
            <person name="Umezawa T."/>
            <person name="Bhattacharyya M."/>
            <person name="Sandhu D."/>
            <person name="Valliyodan B."/>
            <person name="Lindquist E."/>
            <person name="Peto M."/>
            <person name="Grant D."/>
            <person name="Shu S."/>
            <person name="Goodstein D."/>
            <person name="Barry K."/>
            <person name="Futrell-Griggs M."/>
            <person name="Abernathy B."/>
            <person name="Du J."/>
            <person name="Tian Z."/>
            <person name="Zhu L."/>
            <person name="Gill N."/>
            <person name="Joshi T."/>
            <person name="Libault M."/>
            <person name="Sethuraman A."/>
            <person name="Zhang X."/>
            <person name="Shinozaki K."/>
            <person name="Nguyen H."/>
            <person name="Wing R."/>
            <person name="Cregan P."/>
            <person name="Specht J."/>
            <person name="Grimwood J."/>
            <person name="Rokhsar D."/>
            <person name="Stacey G."/>
            <person name="Shoemaker R."/>
            <person name="Jackson S."/>
        </authorList>
    </citation>
    <scope>NUCLEOTIDE SEQUENCE</scope>
    <source>
        <tissue evidence="6">Callus</tissue>
    </source>
</reference>
<evidence type="ECO:0000256" key="2">
    <source>
        <dbReference type="ARBA" id="ARBA00008332"/>
    </source>
</evidence>
<evidence type="ECO:0000313" key="6">
    <source>
        <dbReference type="EMBL" id="KRH08133.1"/>
    </source>
</evidence>
<organism evidence="6">
    <name type="scientific">Glycine max</name>
    <name type="common">Soybean</name>
    <name type="synonym">Glycine hispida</name>
    <dbReference type="NCBI Taxonomy" id="3847"/>
    <lineage>
        <taxon>Eukaryota</taxon>
        <taxon>Viridiplantae</taxon>
        <taxon>Streptophyta</taxon>
        <taxon>Embryophyta</taxon>
        <taxon>Tracheophyta</taxon>
        <taxon>Spermatophyta</taxon>
        <taxon>Magnoliopsida</taxon>
        <taxon>eudicotyledons</taxon>
        <taxon>Gunneridae</taxon>
        <taxon>Pentapetalae</taxon>
        <taxon>rosids</taxon>
        <taxon>fabids</taxon>
        <taxon>Fabales</taxon>
        <taxon>Fabaceae</taxon>
        <taxon>Papilionoideae</taxon>
        <taxon>50 kb inversion clade</taxon>
        <taxon>NPAAA clade</taxon>
        <taxon>indigoferoid/millettioid clade</taxon>
        <taxon>Phaseoleae</taxon>
        <taxon>Glycine</taxon>
        <taxon>Glycine subgen. Soja</taxon>
    </lineage>
</organism>
<keyword evidence="4" id="KW-0597">Phosphoprotein</keyword>
<keyword evidence="8" id="KW-1185">Reference proteome</keyword>
<feature type="region of interest" description="Disordered" evidence="5">
    <location>
        <begin position="77"/>
        <end position="113"/>
    </location>
</feature>
<evidence type="ECO:0000256" key="5">
    <source>
        <dbReference type="SAM" id="MobiDB-lite"/>
    </source>
</evidence>
<comment type="similarity">
    <text evidence="2">Belongs to the MLF family.</text>
</comment>
<reference evidence="6 7" key="1">
    <citation type="journal article" date="2010" name="Nature">
        <title>Genome sequence of the palaeopolyploid soybean.</title>
        <authorList>
            <person name="Schmutz J."/>
            <person name="Cannon S.B."/>
            <person name="Schlueter J."/>
            <person name="Ma J."/>
            <person name="Mitros T."/>
            <person name="Nelson W."/>
            <person name="Hyten D.L."/>
            <person name="Song Q."/>
            <person name="Thelen J.J."/>
            <person name="Cheng J."/>
            <person name="Xu D."/>
            <person name="Hellsten U."/>
            <person name="May G.D."/>
            <person name="Yu Y."/>
            <person name="Sakurai T."/>
            <person name="Umezawa T."/>
            <person name="Bhattacharyya M.K."/>
            <person name="Sandhu D."/>
            <person name="Valliyodan B."/>
            <person name="Lindquist E."/>
            <person name="Peto M."/>
            <person name="Grant D."/>
            <person name="Shu S."/>
            <person name="Goodstein D."/>
            <person name="Barry K."/>
            <person name="Futrell-Griggs M."/>
            <person name="Abernathy B."/>
            <person name="Du J."/>
            <person name="Tian Z."/>
            <person name="Zhu L."/>
            <person name="Gill N."/>
            <person name="Joshi T."/>
            <person name="Libault M."/>
            <person name="Sethuraman A."/>
            <person name="Zhang X.-C."/>
            <person name="Shinozaki K."/>
            <person name="Nguyen H.T."/>
            <person name="Wing R.A."/>
            <person name="Cregan P."/>
            <person name="Specht J."/>
            <person name="Grimwood J."/>
            <person name="Rokhsar D."/>
            <person name="Stacey G."/>
            <person name="Shoemaker R.C."/>
            <person name="Jackson S.A."/>
        </authorList>
    </citation>
    <scope>NUCLEOTIDE SEQUENCE</scope>
    <source>
        <strain evidence="7">cv. Williams 82</strain>
        <tissue evidence="6">Callus</tissue>
    </source>
</reference>
<dbReference type="Gramene" id="KRH08133">
    <property type="protein sequence ID" value="KRH08133"/>
    <property type="gene ID" value="GLYMA_16G132000"/>
</dbReference>
<protein>
    <submittedName>
        <fullName evidence="6 7">Uncharacterized protein</fullName>
    </submittedName>
</protein>
<dbReference type="GO" id="GO:0005737">
    <property type="term" value="C:cytoplasm"/>
    <property type="evidence" value="ECO:0007669"/>
    <property type="project" value="UniProtKB-SubCell"/>
</dbReference>
<dbReference type="PANTHER" id="PTHR13105">
    <property type="entry name" value="MYELOID LEUKEMIA FACTOR"/>
    <property type="match status" value="1"/>
</dbReference>